<name>A0A074L398_9BACT</name>
<dbReference type="EMBL" id="JMIH01000010">
    <property type="protein sequence ID" value="KEO75619.1"/>
    <property type="molecule type" value="Genomic_DNA"/>
</dbReference>
<dbReference type="eggNOG" id="ENOG5032QFS">
    <property type="taxonomic scope" value="Bacteria"/>
</dbReference>
<sequence length="213" mass="23565">MAIASISEQGLKGKKGPNVYYSVEGITYVRQYVRPDHSKPSELQLAGWSKFKVANRFAGPLREAFNLGFINYRKGMRSPAKVGLGLLLKKAFRDGLPEPDPALVQISAGSLTGMENGKVDRSDGQHVLVQWDNNTGTGNAAGRDRVSLLLYDVLHQKAFFMAEGNPRSAGQQEFHVPYAEKHLGNLHVYAFFTFKNPVNQNHQVSDSTYLGLI</sequence>
<reference evidence="1 2" key="1">
    <citation type="submission" date="2014-04" db="EMBL/GenBank/DDBJ databases">
        <title>Characterization and application of a salt tolerant electro-active bacterium.</title>
        <authorList>
            <person name="Yang L."/>
            <person name="Wei S."/>
            <person name="Tay Q.X.M."/>
        </authorList>
    </citation>
    <scope>NUCLEOTIDE SEQUENCE [LARGE SCALE GENOMIC DNA]</scope>
    <source>
        <strain evidence="1 2">LY1</strain>
    </source>
</reference>
<comment type="caution">
    <text evidence="1">The sequence shown here is derived from an EMBL/GenBank/DDBJ whole genome shotgun (WGS) entry which is preliminary data.</text>
</comment>
<evidence type="ECO:0000313" key="2">
    <source>
        <dbReference type="Proteomes" id="UP000027821"/>
    </source>
</evidence>
<protein>
    <submittedName>
        <fullName evidence="1">Uncharacterized protein</fullName>
    </submittedName>
</protein>
<proteinExistence type="predicted"/>
<evidence type="ECO:0000313" key="1">
    <source>
        <dbReference type="EMBL" id="KEO75619.1"/>
    </source>
</evidence>
<gene>
    <name evidence="1" type="ORF">EL17_00585</name>
</gene>
<dbReference type="InterPro" id="IPR046233">
    <property type="entry name" value="DUF6266"/>
</dbReference>
<keyword evidence="2" id="KW-1185">Reference proteome</keyword>
<organism evidence="1 2">
    <name type="scientific">Anditalea andensis</name>
    <dbReference type="NCBI Taxonomy" id="1048983"/>
    <lineage>
        <taxon>Bacteria</taxon>
        <taxon>Pseudomonadati</taxon>
        <taxon>Bacteroidota</taxon>
        <taxon>Cytophagia</taxon>
        <taxon>Cytophagales</taxon>
        <taxon>Cytophagaceae</taxon>
        <taxon>Anditalea</taxon>
    </lineage>
</organism>
<dbReference type="AlphaFoldDB" id="A0A074L398"/>
<accession>A0A074L398</accession>
<dbReference type="Proteomes" id="UP000027821">
    <property type="component" value="Unassembled WGS sequence"/>
</dbReference>
<dbReference type="OrthoDB" id="648163at2"/>
<dbReference type="RefSeq" id="WP_035069405.1">
    <property type="nucleotide sequence ID" value="NZ_JMIH01000010.1"/>
</dbReference>
<dbReference type="Pfam" id="PF19781">
    <property type="entry name" value="DUF6266"/>
    <property type="match status" value="1"/>
</dbReference>